<reference evidence="3" key="1">
    <citation type="submission" date="2021-02" db="EMBL/GenBank/DDBJ databases">
        <authorList>
            <person name="Nowell W R."/>
        </authorList>
    </citation>
    <scope>NUCLEOTIDE SEQUENCE</scope>
</reference>
<dbReference type="AlphaFoldDB" id="A0A814IHD1"/>
<organism evidence="3 4">
    <name type="scientific">Rotaria sordida</name>
    <dbReference type="NCBI Taxonomy" id="392033"/>
    <lineage>
        <taxon>Eukaryota</taxon>
        <taxon>Metazoa</taxon>
        <taxon>Spiralia</taxon>
        <taxon>Gnathifera</taxon>
        <taxon>Rotifera</taxon>
        <taxon>Eurotatoria</taxon>
        <taxon>Bdelloidea</taxon>
        <taxon>Philodinida</taxon>
        <taxon>Philodinidae</taxon>
        <taxon>Rotaria</taxon>
    </lineage>
</organism>
<evidence type="ECO:0000313" key="3">
    <source>
        <dbReference type="EMBL" id="CAF1023959.1"/>
    </source>
</evidence>
<evidence type="ECO:0000259" key="2">
    <source>
        <dbReference type="PROSITE" id="PS50222"/>
    </source>
</evidence>
<name>A0A814IHD1_9BILA</name>
<keyword evidence="1" id="KW-0175">Coiled coil</keyword>
<accession>A0A814IHD1</accession>
<dbReference type="EMBL" id="CAJNOU010000530">
    <property type="protein sequence ID" value="CAF1023959.1"/>
    <property type="molecule type" value="Genomic_DNA"/>
</dbReference>
<proteinExistence type="predicted"/>
<gene>
    <name evidence="3" type="ORF">SEV965_LOCUS11951</name>
</gene>
<dbReference type="InterPro" id="IPR011992">
    <property type="entry name" value="EF-hand-dom_pair"/>
</dbReference>
<dbReference type="SUPFAM" id="SSF47473">
    <property type="entry name" value="EF-hand"/>
    <property type="match status" value="1"/>
</dbReference>
<dbReference type="Proteomes" id="UP000663889">
    <property type="component" value="Unassembled WGS sequence"/>
</dbReference>
<feature type="domain" description="EF-hand" evidence="2">
    <location>
        <begin position="259"/>
        <end position="294"/>
    </location>
</feature>
<dbReference type="PROSITE" id="PS50222">
    <property type="entry name" value="EF_HAND_2"/>
    <property type="match status" value="1"/>
</dbReference>
<dbReference type="Gene3D" id="1.10.238.10">
    <property type="entry name" value="EF-hand"/>
    <property type="match status" value="1"/>
</dbReference>
<protein>
    <recommendedName>
        <fullName evidence="2">EF-hand domain-containing protein</fullName>
    </recommendedName>
</protein>
<evidence type="ECO:0000256" key="1">
    <source>
        <dbReference type="SAM" id="Coils"/>
    </source>
</evidence>
<feature type="coiled-coil region" evidence="1">
    <location>
        <begin position="382"/>
        <end position="480"/>
    </location>
</feature>
<evidence type="ECO:0000313" key="4">
    <source>
        <dbReference type="Proteomes" id="UP000663889"/>
    </source>
</evidence>
<dbReference type="InterPro" id="IPR002048">
    <property type="entry name" value="EF_hand_dom"/>
</dbReference>
<dbReference type="GO" id="GO:0005509">
    <property type="term" value="F:calcium ion binding"/>
    <property type="evidence" value="ECO:0007669"/>
    <property type="project" value="InterPro"/>
</dbReference>
<comment type="caution">
    <text evidence="3">The sequence shown here is derived from an EMBL/GenBank/DDBJ whole genome shotgun (WGS) entry which is preliminary data.</text>
</comment>
<sequence>MKLVVCVIIDKEVDALLLVEQSLGRGYWFPFDEIKQGETRALAAKRITSKLCPYDFELVNVLKIRCSDLLPCLPSTQTYYLITKGRLTRANGTNLVNSIWMNFERMKTAIKNRELLGLEPYYLLKNILERQQVNGWDDFISGGQIFEESILQFIDCKQPDPNNQLIASPQEQLMGSAKFNAKLQERIFKEFYSYTFPSEYMSFQAFVEAMDNKLSITEKTKIQAYFRAFDAQQKSYLTYSDYLLGLAAMDPSTSHGGAPAEQRCRYIFRFYNIKNNGNMSIEEFRELHTDIQNLKDGKANNDAPPYSEVVSAFNSFNLQVNNLLQLTDFFKFCCTIVQDLLRMCKRYKDVKTDNSNNQVVFIMDQRPIQESNTPSGDSINNRQQVTDHMRALIDENSALRQQNANLFQQLDRLRLEIVQQQTNHDQLLQKSLCNLTITIDELTNQLNDYRQELSRLQKENDHLKQALNDLQKKNDSDAEENKHCKNI</sequence>